<comment type="caution">
    <text evidence="1">The sequence shown here is derived from an EMBL/GenBank/DDBJ whole genome shotgun (WGS) entry which is preliminary data.</text>
</comment>
<evidence type="ECO:0000313" key="1">
    <source>
        <dbReference type="EMBL" id="MPN62270.1"/>
    </source>
</evidence>
<name>A0A645JGM6_9ZZZZ</name>
<organism evidence="1">
    <name type="scientific">bioreactor metagenome</name>
    <dbReference type="NCBI Taxonomy" id="1076179"/>
    <lineage>
        <taxon>unclassified sequences</taxon>
        <taxon>metagenomes</taxon>
        <taxon>ecological metagenomes</taxon>
    </lineage>
</organism>
<proteinExistence type="predicted"/>
<dbReference type="AlphaFoldDB" id="A0A645JGM6"/>
<protein>
    <submittedName>
        <fullName evidence="1">Uncharacterized protein</fullName>
    </submittedName>
</protein>
<dbReference type="EMBL" id="VSSQ01140043">
    <property type="protein sequence ID" value="MPN62270.1"/>
    <property type="molecule type" value="Genomic_DNA"/>
</dbReference>
<gene>
    <name evidence="1" type="ORF">SDC9_210017</name>
</gene>
<accession>A0A645JGM6</accession>
<reference evidence="1" key="1">
    <citation type="submission" date="2019-08" db="EMBL/GenBank/DDBJ databases">
        <authorList>
            <person name="Kucharzyk K."/>
            <person name="Murdoch R.W."/>
            <person name="Higgins S."/>
            <person name="Loffler F."/>
        </authorList>
    </citation>
    <scope>NUCLEOTIDE SEQUENCE</scope>
</reference>
<sequence>MFAHVGFDEFVARVIHGEVYAVVFPDPGDQVTGFGRQAAGVEREVLDGELFRADQVGKHHVFGAQAVAQRGRRILGSDFFQQCDSLLRLARDRVEQCGVVEIEGPDRRHLAIPHAVRRRNNGCGWSTAAW</sequence>